<comment type="caution">
    <text evidence="3">The sequence shown here is derived from an EMBL/GenBank/DDBJ whole genome shotgun (WGS) entry which is preliminary data.</text>
</comment>
<keyword evidence="2" id="KW-0732">Signal</keyword>
<feature type="region of interest" description="Disordered" evidence="1">
    <location>
        <begin position="78"/>
        <end position="105"/>
    </location>
</feature>
<evidence type="ECO:0000313" key="4">
    <source>
        <dbReference type="Proteomes" id="UP000033423"/>
    </source>
</evidence>
<feature type="compositionally biased region" description="Basic and acidic residues" evidence="1">
    <location>
        <begin position="211"/>
        <end position="223"/>
    </location>
</feature>
<feature type="compositionally biased region" description="Basic and acidic residues" evidence="1">
    <location>
        <begin position="93"/>
        <end position="105"/>
    </location>
</feature>
<feature type="signal peptide" evidence="2">
    <location>
        <begin position="1"/>
        <end position="19"/>
    </location>
</feature>
<sequence>MYKYLLGLLLLMSAGVVDAVPADNYTAKMTLGGMSMTVACMDNKMRVENPSIKGIVFINLPDARKSITISNDTKSYMEQPLRQETPSPCDKNATMEKKKTDNETVNDHPCTRYNVTFHIKDRPKARYEGVIWEADDLGGLIIKYEVKPIDPKRKGKASTVKMELTDIKVGTADKSMFEVPKTYKRVSSMHDLIGADVDTTPPADGQQPDADTPREQHNDEVYE</sequence>
<reference evidence="3 4" key="1">
    <citation type="submission" date="2015-02" db="EMBL/GenBank/DDBJ databases">
        <title>Single-cell genomics of uncultivated deep-branching MTB reveals a conserved set of magnetosome genes.</title>
        <authorList>
            <person name="Kolinko S."/>
            <person name="Richter M."/>
            <person name="Glockner F.O."/>
            <person name="Brachmann A."/>
            <person name="Schuler D."/>
        </authorList>
    </citation>
    <scope>NUCLEOTIDE SEQUENCE [LARGE SCALE GENOMIC DNA]</scope>
    <source>
        <strain evidence="3">TM-1</strain>
    </source>
</reference>
<dbReference type="AlphaFoldDB" id="A0A0F3GYP9"/>
<keyword evidence="4" id="KW-1185">Reference proteome</keyword>
<evidence type="ECO:0008006" key="5">
    <source>
        <dbReference type="Google" id="ProtNLM"/>
    </source>
</evidence>
<accession>A0A0F3GYP9</accession>
<dbReference type="EMBL" id="LACI01000852">
    <property type="protein sequence ID" value="KJU85803.1"/>
    <property type="molecule type" value="Genomic_DNA"/>
</dbReference>
<proteinExistence type="predicted"/>
<organism evidence="3 4">
    <name type="scientific">Candidatus Magnetobacterium bavaricum</name>
    <dbReference type="NCBI Taxonomy" id="29290"/>
    <lineage>
        <taxon>Bacteria</taxon>
        <taxon>Pseudomonadati</taxon>
        <taxon>Nitrospirota</taxon>
        <taxon>Thermodesulfovibrionia</taxon>
        <taxon>Thermodesulfovibrionales</taxon>
        <taxon>Candidatus Magnetobacteriaceae</taxon>
        <taxon>Candidatus Magnetobacterium</taxon>
    </lineage>
</organism>
<feature type="chain" id="PRO_5002461147" description="Secreted protein" evidence="2">
    <location>
        <begin position="20"/>
        <end position="223"/>
    </location>
</feature>
<evidence type="ECO:0000256" key="2">
    <source>
        <dbReference type="SAM" id="SignalP"/>
    </source>
</evidence>
<name>A0A0F3GYP9_9BACT</name>
<evidence type="ECO:0000313" key="3">
    <source>
        <dbReference type="EMBL" id="KJU85803.1"/>
    </source>
</evidence>
<protein>
    <recommendedName>
        <fullName evidence="5">Secreted protein</fullName>
    </recommendedName>
</protein>
<dbReference type="Proteomes" id="UP000033423">
    <property type="component" value="Unassembled WGS sequence"/>
</dbReference>
<gene>
    <name evidence="3" type="ORF">MBAV_001992</name>
</gene>
<feature type="region of interest" description="Disordered" evidence="1">
    <location>
        <begin position="193"/>
        <end position="223"/>
    </location>
</feature>
<evidence type="ECO:0000256" key="1">
    <source>
        <dbReference type="SAM" id="MobiDB-lite"/>
    </source>
</evidence>